<keyword evidence="1" id="KW-0472">Membrane</keyword>
<evidence type="ECO:0000313" key="3">
    <source>
        <dbReference type="Proteomes" id="UP000022311"/>
    </source>
</evidence>
<accession>A0AAV3M9B0</accession>
<organism evidence="2 3">
    <name type="scientific">Providencia alcalifaciens 205/92</name>
    <dbReference type="NCBI Taxonomy" id="1256988"/>
    <lineage>
        <taxon>Bacteria</taxon>
        <taxon>Pseudomonadati</taxon>
        <taxon>Pseudomonadota</taxon>
        <taxon>Gammaproteobacteria</taxon>
        <taxon>Enterobacterales</taxon>
        <taxon>Morganellaceae</taxon>
        <taxon>Providencia</taxon>
    </lineage>
</organism>
<gene>
    <name evidence="2" type="ORF">HMPREF1563_1573</name>
</gene>
<dbReference type="AlphaFoldDB" id="A0AAV3M9B0"/>
<evidence type="ECO:0000313" key="2">
    <source>
        <dbReference type="EMBL" id="EUD12229.1"/>
    </source>
</evidence>
<protein>
    <submittedName>
        <fullName evidence="2">Uncharacterized protein</fullName>
    </submittedName>
</protein>
<name>A0AAV3M9B0_9GAMM</name>
<keyword evidence="1" id="KW-1133">Transmembrane helix</keyword>
<keyword evidence="1" id="KW-0812">Transmembrane</keyword>
<proteinExistence type="predicted"/>
<reference evidence="2 3" key="1">
    <citation type="submission" date="2014-01" db="EMBL/GenBank/DDBJ databases">
        <authorList>
            <person name="Durkin A.S."/>
            <person name="McCorrison J."/>
            <person name="Torralba M."/>
            <person name="Gillis M."/>
            <person name="Haft D.H."/>
            <person name="Methe B."/>
            <person name="Sutton G."/>
            <person name="Nelson K.E."/>
        </authorList>
    </citation>
    <scope>NUCLEOTIDE SEQUENCE [LARGE SCALE GENOMIC DNA]</scope>
    <source>
        <strain evidence="2 3">205/92</strain>
    </source>
</reference>
<dbReference type="Proteomes" id="UP000022311">
    <property type="component" value="Unassembled WGS sequence"/>
</dbReference>
<sequence length="72" mass="8351">MSDPITLMYKISMNLFCGLGFAMAFIMLKVFDGDNNWFVITMKVISAAAIILWLISMVYICFFLFNNVFLKY</sequence>
<dbReference type="EMBL" id="JALD01000028">
    <property type="protein sequence ID" value="EUD12229.1"/>
    <property type="molecule type" value="Genomic_DNA"/>
</dbReference>
<feature type="transmembrane region" description="Helical" evidence="1">
    <location>
        <begin position="12"/>
        <end position="31"/>
    </location>
</feature>
<feature type="transmembrane region" description="Helical" evidence="1">
    <location>
        <begin position="37"/>
        <end position="65"/>
    </location>
</feature>
<comment type="caution">
    <text evidence="2">The sequence shown here is derived from an EMBL/GenBank/DDBJ whole genome shotgun (WGS) entry which is preliminary data.</text>
</comment>
<evidence type="ECO:0000256" key="1">
    <source>
        <dbReference type="SAM" id="Phobius"/>
    </source>
</evidence>